<dbReference type="Pfam" id="PF19071">
    <property type="entry name" value="DUF5767"/>
    <property type="match status" value="1"/>
</dbReference>
<feature type="compositionally biased region" description="Low complexity" evidence="1">
    <location>
        <begin position="245"/>
        <end position="254"/>
    </location>
</feature>
<organism evidence="2">
    <name type="scientific">viral metagenome</name>
    <dbReference type="NCBI Taxonomy" id="1070528"/>
    <lineage>
        <taxon>unclassified sequences</taxon>
        <taxon>metagenomes</taxon>
        <taxon>organismal metagenomes</taxon>
    </lineage>
</organism>
<sequence length="365" mass="40340">METDLLVNPRLVGGGVTNLESIDLPTLDFADIGGGTEAPAPTPGPRLVPTFEETGPTQMGGMANLNAEPYMTPSAPMRMSDDHVLREKYDLLRKFERLSKMGVPMRKRFTIDSPLDEMKLELEFIRREKSMDSTIKQFSEWFVTGMSAAEWGSKNVPMVKAFGLQLDGLSEAAQMNVVDLEDDFEELYDLYGENMKMHPLVRIPLRVCMMVYMVHLTNQMAQKAPIPNIQDIMRQNPDIARQLAGAAMQNQAQQMRGTASVPPPQQAANPLAGLMSFMQQSVPPAPPPNLVPKQPPQDKPVRIGVQQRRPQAPPPPVQPSPPPPQQQVRPPPGIDELLRDIKTSVVQQPAKKGRGSTGKSVKISL</sequence>
<proteinExistence type="predicted"/>
<evidence type="ECO:0000313" key="2">
    <source>
        <dbReference type="EMBL" id="QHS79931.1"/>
    </source>
</evidence>
<dbReference type="EMBL" id="MN740664">
    <property type="protein sequence ID" value="QHS79931.1"/>
    <property type="molecule type" value="Genomic_DNA"/>
</dbReference>
<accession>A0A6C0AKR9</accession>
<dbReference type="AlphaFoldDB" id="A0A6C0AKR9"/>
<dbReference type="InterPro" id="IPR043910">
    <property type="entry name" value="DUF5767"/>
</dbReference>
<feature type="compositionally biased region" description="Pro residues" evidence="1">
    <location>
        <begin position="311"/>
        <end position="333"/>
    </location>
</feature>
<name>A0A6C0AKR9_9ZZZZ</name>
<evidence type="ECO:0000256" key="1">
    <source>
        <dbReference type="SAM" id="MobiDB-lite"/>
    </source>
</evidence>
<feature type="region of interest" description="Disordered" evidence="1">
    <location>
        <begin position="245"/>
        <end position="365"/>
    </location>
</feature>
<reference evidence="2" key="1">
    <citation type="journal article" date="2020" name="Nature">
        <title>Giant virus diversity and host interactions through global metagenomics.</title>
        <authorList>
            <person name="Schulz F."/>
            <person name="Roux S."/>
            <person name="Paez-Espino D."/>
            <person name="Jungbluth S."/>
            <person name="Walsh D.A."/>
            <person name="Denef V.J."/>
            <person name="McMahon K.D."/>
            <person name="Konstantinidis K.T."/>
            <person name="Eloe-Fadrosh E.A."/>
            <person name="Kyrpides N.C."/>
            <person name="Woyke T."/>
        </authorList>
    </citation>
    <scope>NUCLEOTIDE SEQUENCE</scope>
    <source>
        <strain evidence="2">GVMAG-S-1035375-24</strain>
    </source>
</reference>
<feature type="compositionally biased region" description="Pro residues" evidence="1">
    <location>
        <begin position="283"/>
        <end position="298"/>
    </location>
</feature>
<protein>
    <submittedName>
        <fullName evidence="2">Uncharacterized protein</fullName>
    </submittedName>
</protein>